<gene>
    <name evidence="1" type="ORF">BROFUL_01734</name>
</gene>
<organism evidence="1 2">
    <name type="scientific">Candidatus Brocadia fulgida</name>
    <dbReference type="NCBI Taxonomy" id="380242"/>
    <lineage>
        <taxon>Bacteria</taxon>
        <taxon>Pseudomonadati</taxon>
        <taxon>Planctomycetota</taxon>
        <taxon>Candidatus Brocadiia</taxon>
        <taxon>Candidatus Brocadiales</taxon>
        <taxon>Candidatus Brocadiaceae</taxon>
        <taxon>Candidatus Brocadia</taxon>
    </lineage>
</organism>
<keyword evidence="2" id="KW-1185">Reference proteome</keyword>
<dbReference type="AlphaFoldDB" id="A0A0M2UU22"/>
<accession>A0A0M2UU22</accession>
<name>A0A0M2UU22_9BACT</name>
<evidence type="ECO:0000313" key="2">
    <source>
        <dbReference type="Proteomes" id="UP000034954"/>
    </source>
</evidence>
<protein>
    <submittedName>
        <fullName evidence="1">Uncharacterized protein</fullName>
    </submittedName>
</protein>
<sequence>MNGIFNNNFLIGFLLAKDLPRNEALTVGLASGMFPPNNMVGPLLLKPQIDTRIDLETKNTSLQGSLNNIQGELIKAKNELASLNRPLKVESRENGGVLNFTISGAETTTLKFKNENAKNGYEITDDKNLNTSKGSGSVDLVITPNDGFKREFTFEKKVTQES</sequence>
<reference evidence="1 2" key="1">
    <citation type="journal article" date="2013" name="BMC Microbiol.">
        <title>Identification of the type II cytochrome c maturation pathway in anammox bacteria by comparative genomics.</title>
        <authorList>
            <person name="Ferousi C."/>
            <person name="Speth D.R."/>
            <person name="Reimann J."/>
            <person name="Op den Camp H.J."/>
            <person name="Allen J.W."/>
            <person name="Keltjens J.T."/>
            <person name="Jetten M.S."/>
        </authorList>
    </citation>
    <scope>NUCLEOTIDE SEQUENCE [LARGE SCALE GENOMIC DNA]</scope>
    <source>
        <strain evidence="1">RU1</strain>
    </source>
</reference>
<dbReference type="Proteomes" id="UP000034954">
    <property type="component" value="Unassembled WGS sequence"/>
</dbReference>
<proteinExistence type="predicted"/>
<comment type="caution">
    <text evidence="1">The sequence shown here is derived from an EMBL/GenBank/DDBJ whole genome shotgun (WGS) entry which is preliminary data.</text>
</comment>
<evidence type="ECO:0000313" key="1">
    <source>
        <dbReference type="EMBL" id="KKO19563.1"/>
    </source>
</evidence>
<dbReference type="EMBL" id="LAQJ01000180">
    <property type="protein sequence ID" value="KKO19563.1"/>
    <property type="molecule type" value="Genomic_DNA"/>
</dbReference>